<sequence>MASQSRLGAFCLHSGAAAVMAYGWFGLQGLTVSEWINTQKGGHLQFLTIQGLAVAWLSMTLSTIYDLTGLGLVKSLKRILLMIALPLSIVISSVYWSLLLAFPELILRPEGSTGSEPSSSEAAPEPYRIPLQIDLALHAAPAISLFADFLLFEKKYSDKQAKIGGFVVAALSGIGYSWWAEYCAKHNGIFPYPFLTVSPFEVRVAIYTVLTLFAYQFFVWLNALRR</sequence>
<keyword evidence="2 5" id="KW-0812">Transmembrane</keyword>
<dbReference type="Proteomes" id="UP001385951">
    <property type="component" value="Unassembled WGS sequence"/>
</dbReference>
<feature type="transmembrane region" description="Helical" evidence="5">
    <location>
        <begin position="47"/>
        <end position="67"/>
    </location>
</feature>
<name>A0AAW0GJ08_9APHY</name>
<dbReference type="GO" id="GO:0012505">
    <property type="term" value="C:endomembrane system"/>
    <property type="evidence" value="ECO:0007669"/>
    <property type="project" value="UniProtKB-SubCell"/>
</dbReference>
<feature type="transmembrane region" description="Helical" evidence="5">
    <location>
        <begin position="7"/>
        <end position="27"/>
    </location>
</feature>
<feature type="transmembrane region" description="Helical" evidence="5">
    <location>
        <begin position="200"/>
        <end position="221"/>
    </location>
</feature>
<protein>
    <recommendedName>
        <fullName evidence="8">FAR-17a/AIG1-like protein</fullName>
    </recommendedName>
</protein>
<dbReference type="AlphaFoldDB" id="A0AAW0GJ08"/>
<evidence type="ECO:0000256" key="4">
    <source>
        <dbReference type="ARBA" id="ARBA00023136"/>
    </source>
</evidence>
<proteinExistence type="predicted"/>
<dbReference type="InterPro" id="IPR006838">
    <property type="entry name" value="ADTRP_AIG1"/>
</dbReference>
<dbReference type="PANTHER" id="PTHR10989:SF16">
    <property type="entry name" value="AT02829P-RELATED"/>
    <property type="match status" value="1"/>
</dbReference>
<evidence type="ECO:0000313" key="7">
    <source>
        <dbReference type="Proteomes" id="UP001385951"/>
    </source>
</evidence>
<keyword evidence="3 5" id="KW-1133">Transmembrane helix</keyword>
<evidence type="ECO:0008006" key="8">
    <source>
        <dbReference type="Google" id="ProtNLM"/>
    </source>
</evidence>
<feature type="transmembrane region" description="Helical" evidence="5">
    <location>
        <begin position="79"/>
        <end position="102"/>
    </location>
</feature>
<evidence type="ECO:0000256" key="3">
    <source>
        <dbReference type="ARBA" id="ARBA00022989"/>
    </source>
</evidence>
<comment type="caution">
    <text evidence="6">The sequence shown here is derived from an EMBL/GenBank/DDBJ whole genome shotgun (WGS) entry which is preliminary data.</text>
</comment>
<evidence type="ECO:0000256" key="1">
    <source>
        <dbReference type="ARBA" id="ARBA00004127"/>
    </source>
</evidence>
<gene>
    <name evidence="6" type="ORF">QCA50_003212</name>
</gene>
<dbReference type="GO" id="GO:0016020">
    <property type="term" value="C:membrane"/>
    <property type="evidence" value="ECO:0007669"/>
    <property type="project" value="InterPro"/>
</dbReference>
<organism evidence="6 7">
    <name type="scientific">Cerrena zonata</name>
    <dbReference type="NCBI Taxonomy" id="2478898"/>
    <lineage>
        <taxon>Eukaryota</taxon>
        <taxon>Fungi</taxon>
        <taxon>Dikarya</taxon>
        <taxon>Basidiomycota</taxon>
        <taxon>Agaricomycotina</taxon>
        <taxon>Agaricomycetes</taxon>
        <taxon>Polyporales</taxon>
        <taxon>Cerrenaceae</taxon>
        <taxon>Cerrena</taxon>
    </lineage>
</organism>
<reference evidence="6 7" key="1">
    <citation type="submission" date="2022-09" db="EMBL/GenBank/DDBJ databases">
        <authorList>
            <person name="Palmer J.M."/>
        </authorList>
    </citation>
    <scope>NUCLEOTIDE SEQUENCE [LARGE SCALE GENOMIC DNA]</scope>
    <source>
        <strain evidence="6 7">DSM 7382</strain>
    </source>
</reference>
<keyword evidence="7" id="KW-1185">Reference proteome</keyword>
<keyword evidence="4 5" id="KW-0472">Membrane</keyword>
<feature type="transmembrane region" description="Helical" evidence="5">
    <location>
        <begin position="163"/>
        <end position="180"/>
    </location>
</feature>
<evidence type="ECO:0000313" key="6">
    <source>
        <dbReference type="EMBL" id="KAK7693643.1"/>
    </source>
</evidence>
<dbReference type="PANTHER" id="PTHR10989">
    <property type="entry name" value="ANDROGEN-INDUCED PROTEIN 1-RELATED"/>
    <property type="match status" value="1"/>
</dbReference>
<dbReference type="EMBL" id="JASBNA010000003">
    <property type="protein sequence ID" value="KAK7693643.1"/>
    <property type="molecule type" value="Genomic_DNA"/>
</dbReference>
<feature type="transmembrane region" description="Helical" evidence="5">
    <location>
        <begin position="129"/>
        <end position="151"/>
    </location>
</feature>
<accession>A0AAW0GJ08</accession>
<comment type="subcellular location">
    <subcellularLocation>
        <location evidence="1">Endomembrane system</location>
        <topology evidence="1">Multi-pass membrane protein</topology>
    </subcellularLocation>
</comment>
<evidence type="ECO:0000256" key="5">
    <source>
        <dbReference type="SAM" id="Phobius"/>
    </source>
</evidence>
<dbReference type="Pfam" id="PF04750">
    <property type="entry name" value="Far-17a_AIG1"/>
    <property type="match status" value="1"/>
</dbReference>
<evidence type="ECO:0000256" key="2">
    <source>
        <dbReference type="ARBA" id="ARBA00022692"/>
    </source>
</evidence>